<evidence type="ECO:0000259" key="2">
    <source>
        <dbReference type="Pfam" id="PF20239"/>
    </source>
</evidence>
<dbReference type="Pfam" id="PF08281">
    <property type="entry name" value="Sigma70_r4_2"/>
    <property type="match status" value="1"/>
</dbReference>
<dbReference type="InterPro" id="IPR013325">
    <property type="entry name" value="RNA_pol_sigma_r2"/>
</dbReference>
<evidence type="ECO:0000259" key="1">
    <source>
        <dbReference type="Pfam" id="PF08281"/>
    </source>
</evidence>
<feature type="domain" description="RNA polymerase sigma factor 70 region 4 type 2" evidence="1">
    <location>
        <begin position="110"/>
        <end position="160"/>
    </location>
</feature>
<dbReference type="GO" id="GO:0003677">
    <property type="term" value="F:DNA binding"/>
    <property type="evidence" value="ECO:0007669"/>
    <property type="project" value="InterPro"/>
</dbReference>
<dbReference type="InterPro" id="IPR046531">
    <property type="entry name" value="DUF6596"/>
</dbReference>
<dbReference type="EMBL" id="QDKP01000023">
    <property type="protein sequence ID" value="PVM85225.1"/>
    <property type="molecule type" value="Genomic_DNA"/>
</dbReference>
<dbReference type="GO" id="GO:0006352">
    <property type="term" value="P:DNA-templated transcription initiation"/>
    <property type="evidence" value="ECO:0007669"/>
    <property type="project" value="InterPro"/>
</dbReference>
<feature type="domain" description="DUF6596" evidence="2">
    <location>
        <begin position="178"/>
        <end position="278"/>
    </location>
</feature>
<accession>A0A2T9JNE2</accession>
<dbReference type="PANTHER" id="PTHR47756:SF1">
    <property type="entry name" value="BLL0085 PROTEIN"/>
    <property type="match status" value="1"/>
</dbReference>
<protein>
    <submittedName>
        <fullName evidence="3">RNA polymerase subunit sigma-24</fullName>
    </submittedName>
</protein>
<dbReference type="InterPro" id="IPR013324">
    <property type="entry name" value="RNA_pol_sigma_r3/r4-like"/>
</dbReference>
<sequence length="409" mass="44539">MSPELDRAAREAGGRIIAALAASFRDLDLAEDGFAEACARAAATWPRDGVPRQPAAWLYAAGRRCALDALRKRAVRSRLSPDAPEPDPTVEDAMASDERLIPDERLRLIFVCCHPAVAPESRTALTLRLVCGLSVQEIARAFLVGEAAMFQRLTRAKKKIAQAGVAFEVPGPEAWPERLSAVLSTLEVAYSKAHEDAAGAGAHAAYAREILDLTAALAELAPGEAECLALAALVRYAEARRPARLDETGAMTPLSQQDPALWRRPLIEEAENYLRRAADLDRPGPRQLQAAVHAVWCGRKSLDEPPRWGAVLALYDALLVWRDDAVARLNRAVALAEVAGPPAALAEVDRLDAERLHAFRPFHAVRADLLARLSRKGEARAAYDRALALDPAPAERLWLERRRTALGED</sequence>
<dbReference type="RefSeq" id="WP_116566194.1">
    <property type="nucleotide sequence ID" value="NZ_QDKP01000023.1"/>
</dbReference>
<dbReference type="Gene3D" id="1.10.1740.10">
    <property type="match status" value="1"/>
</dbReference>
<dbReference type="PANTHER" id="PTHR47756">
    <property type="entry name" value="BLL6612 PROTEIN-RELATED"/>
    <property type="match status" value="1"/>
</dbReference>
<dbReference type="Proteomes" id="UP000244913">
    <property type="component" value="Unassembled WGS sequence"/>
</dbReference>
<dbReference type="Pfam" id="PF20239">
    <property type="entry name" value="DUF6596"/>
    <property type="match status" value="1"/>
</dbReference>
<dbReference type="SUPFAM" id="SSF88946">
    <property type="entry name" value="Sigma2 domain of RNA polymerase sigma factors"/>
    <property type="match status" value="1"/>
</dbReference>
<dbReference type="SUPFAM" id="SSF88659">
    <property type="entry name" value="Sigma3 and sigma4 domains of RNA polymerase sigma factors"/>
    <property type="match status" value="1"/>
</dbReference>
<organism evidence="3 4">
    <name type="scientific">Caulobacter radicis</name>
    <dbReference type="NCBI Taxonomy" id="2172650"/>
    <lineage>
        <taxon>Bacteria</taxon>
        <taxon>Pseudomonadati</taxon>
        <taxon>Pseudomonadota</taxon>
        <taxon>Alphaproteobacteria</taxon>
        <taxon>Caulobacterales</taxon>
        <taxon>Caulobacteraceae</taxon>
        <taxon>Caulobacter</taxon>
    </lineage>
</organism>
<dbReference type="GO" id="GO:0016987">
    <property type="term" value="F:sigma factor activity"/>
    <property type="evidence" value="ECO:0007669"/>
    <property type="project" value="InterPro"/>
</dbReference>
<dbReference type="InterPro" id="IPR013249">
    <property type="entry name" value="RNA_pol_sigma70_r4_t2"/>
</dbReference>
<comment type="caution">
    <text evidence="3">The sequence shown here is derived from an EMBL/GenBank/DDBJ whole genome shotgun (WGS) entry which is preliminary data.</text>
</comment>
<evidence type="ECO:0000313" key="3">
    <source>
        <dbReference type="EMBL" id="PVM85225.1"/>
    </source>
</evidence>
<dbReference type="Gene3D" id="1.10.10.10">
    <property type="entry name" value="Winged helix-like DNA-binding domain superfamily/Winged helix DNA-binding domain"/>
    <property type="match status" value="1"/>
</dbReference>
<reference evidence="3 4" key="1">
    <citation type="submission" date="2018-04" db="EMBL/GenBank/DDBJ databases">
        <title>The genome sequence of Caulobacter sp. 736.</title>
        <authorList>
            <person name="Gao J."/>
            <person name="Sun J."/>
        </authorList>
    </citation>
    <scope>NUCLEOTIDE SEQUENCE [LARGE SCALE GENOMIC DNA]</scope>
    <source>
        <strain evidence="3 4">736</strain>
    </source>
</reference>
<name>A0A2T9JNE2_9CAUL</name>
<dbReference type="AlphaFoldDB" id="A0A2T9JNE2"/>
<gene>
    <name evidence="3" type="ORF">DDF65_07960</name>
</gene>
<proteinExistence type="predicted"/>
<dbReference type="InterPro" id="IPR036388">
    <property type="entry name" value="WH-like_DNA-bd_sf"/>
</dbReference>
<evidence type="ECO:0000313" key="4">
    <source>
        <dbReference type="Proteomes" id="UP000244913"/>
    </source>
</evidence>
<keyword evidence="4" id="KW-1185">Reference proteome</keyword>